<dbReference type="AlphaFoldDB" id="A0A9D4KWM5"/>
<evidence type="ECO:0000313" key="2">
    <source>
        <dbReference type="EMBL" id="KAH3847507.1"/>
    </source>
</evidence>
<feature type="compositionally biased region" description="Low complexity" evidence="1">
    <location>
        <begin position="10"/>
        <end position="25"/>
    </location>
</feature>
<evidence type="ECO:0000256" key="1">
    <source>
        <dbReference type="SAM" id="MobiDB-lite"/>
    </source>
</evidence>
<dbReference type="Proteomes" id="UP000828390">
    <property type="component" value="Unassembled WGS sequence"/>
</dbReference>
<dbReference type="EMBL" id="JAIWYP010000003">
    <property type="protein sequence ID" value="KAH3847507.1"/>
    <property type="molecule type" value="Genomic_DNA"/>
</dbReference>
<sequence>MLLEQDFLASSQTSGCSLHSSTSSSHELPAHPLEQTQPLTGSHLSAPRPVQSQVCEQFKPQFGTSHTLKIDDIKYI</sequence>
<comment type="caution">
    <text evidence="2">The sequence shown here is derived from an EMBL/GenBank/DDBJ whole genome shotgun (WGS) entry which is preliminary data.</text>
</comment>
<evidence type="ECO:0000313" key="3">
    <source>
        <dbReference type="Proteomes" id="UP000828390"/>
    </source>
</evidence>
<gene>
    <name evidence="2" type="ORF">DPMN_089831</name>
</gene>
<proteinExistence type="predicted"/>
<name>A0A9D4KWM5_DREPO</name>
<feature type="compositionally biased region" description="Polar residues" evidence="1">
    <location>
        <begin position="34"/>
        <end position="43"/>
    </location>
</feature>
<protein>
    <submittedName>
        <fullName evidence="2">Uncharacterized protein</fullName>
    </submittedName>
</protein>
<organism evidence="2 3">
    <name type="scientific">Dreissena polymorpha</name>
    <name type="common">Zebra mussel</name>
    <name type="synonym">Mytilus polymorpha</name>
    <dbReference type="NCBI Taxonomy" id="45954"/>
    <lineage>
        <taxon>Eukaryota</taxon>
        <taxon>Metazoa</taxon>
        <taxon>Spiralia</taxon>
        <taxon>Lophotrochozoa</taxon>
        <taxon>Mollusca</taxon>
        <taxon>Bivalvia</taxon>
        <taxon>Autobranchia</taxon>
        <taxon>Heteroconchia</taxon>
        <taxon>Euheterodonta</taxon>
        <taxon>Imparidentia</taxon>
        <taxon>Neoheterodontei</taxon>
        <taxon>Myida</taxon>
        <taxon>Dreissenoidea</taxon>
        <taxon>Dreissenidae</taxon>
        <taxon>Dreissena</taxon>
    </lineage>
</organism>
<accession>A0A9D4KWM5</accession>
<keyword evidence="3" id="KW-1185">Reference proteome</keyword>
<reference evidence="2" key="2">
    <citation type="submission" date="2020-11" db="EMBL/GenBank/DDBJ databases">
        <authorList>
            <person name="McCartney M.A."/>
            <person name="Auch B."/>
            <person name="Kono T."/>
            <person name="Mallez S."/>
            <person name="Becker A."/>
            <person name="Gohl D.M."/>
            <person name="Silverstein K.A.T."/>
            <person name="Koren S."/>
            <person name="Bechman K.B."/>
            <person name="Herman A."/>
            <person name="Abrahante J.E."/>
            <person name="Garbe J."/>
        </authorList>
    </citation>
    <scope>NUCLEOTIDE SEQUENCE</scope>
    <source>
        <strain evidence="2">Duluth1</strain>
        <tissue evidence="2">Whole animal</tissue>
    </source>
</reference>
<feature type="region of interest" description="Disordered" evidence="1">
    <location>
        <begin position="1"/>
        <end position="47"/>
    </location>
</feature>
<reference evidence="2" key="1">
    <citation type="journal article" date="2019" name="bioRxiv">
        <title>The Genome of the Zebra Mussel, Dreissena polymorpha: A Resource for Invasive Species Research.</title>
        <authorList>
            <person name="McCartney M.A."/>
            <person name="Auch B."/>
            <person name="Kono T."/>
            <person name="Mallez S."/>
            <person name="Zhang Y."/>
            <person name="Obille A."/>
            <person name="Becker A."/>
            <person name="Abrahante J.E."/>
            <person name="Garbe J."/>
            <person name="Badalamenti J.P."/>
            <person name="Herman A."/>
            <person name="Mangelson H."/>
            <person name="Liachko I."/>
            <person name="Sullivan S."/>
            <person name="Sone E.D."/>
            <person name="Koren S."/>
            <person name="Silverstein K.A.T."/>
            <person name="Beckman K.B."/>
            <person name="Gohl D.M."/>
        </authorList>
    </citation>
    <scope>NUCLEOTIDE SEQUENCE</scope>
    <source>
        <strain evidence="2">Duluth1</strain>
        <tissue evidence="2">Whole animal</tissue>
    </source>
</reference>